<reference evidence="2" key="1">
    <citation type="journal article" date="2020" name="Stud. Mycol.">
        <title>101 Dothideomycetes genomes: a test case for predicting lifestyles and emergence of pathogens.</title>
        <authorList>
            <person name="Haridas S."/>
            <person name="Albert R."/>
            <person name="Binder M."/>
            <person name="Bloem J."/>
            <person name="Labutti K."/>
            <person name="Salamov A."/>
            <person name="Andreopoulos B."/>
            <person name="Baker S."/>
            <person name="Barry K."/>
            <person name="Bills G."/>
            <person name="Bluhm B."/>
            <person name="Cannon C."/>
            <person name="Castanera R."/>
            <person name="Culley D."/>
            <person name="Daum C."/>
            <person name="Ezra D."/>
            <person name="Gonzalez J."/>
            <person name="Henrissat B."/>
            <person name="Kuo A."/>
            <person name="Liang C."/>
            <person name="Lipzen A."/>
            <person name="Lutzoni F."/>
            <person name="Magnuson J."/>
            <person name="Mondo S."/>
            <person name="Nolan M."/>
            <person name="Ohm R."/>
            <person name="Pangilinan J."/>
            <person name="Park H.-J."/>
            <person name="Ramirez L."/>
            <person name="Alfaro M."/>
            <person name="Sun H."/>
            <person name="Tritt A."/>
            <person name="Yoshinaga Y."/>
            <person name="Zwiers L.-H."/>
            <person name="Turgeon B."/>
            <person name="Goodwin S."/>
            <person name="Spatafora J."/>
            <person name="Crous P."/>
            <person name="Grigoriev I."/>
        </authorList>
    </citation>
    <scope>NUCLEOTIDE SEQUENCE</scope>
    <source>
        <strain evidence="2">CBS 627.86</strain>
    </source>
</reference>
<name>A0A6A5YU20_9PLEO</name>
<accession>A0A6A5YU20</accession>
<dbReference type="AlphaFoldDB" id="A0A6A5YU20"/>
<evidence type="ECO:0000256" key="1">
    <source>
        <dbReference type="SAM" id="MobiDB-lite"/>
    </source>
</evidence>
<protein>
    <submittedName>
        <fullName evidence="2">Uncharacterized protein</fullName>
    </submittedName>
</protein>
<gene>
    <name evidence="2" type="ORF">BDV96DRAFT_666985</name>
</gene>
<dbReference type="Proteomes" id="UP000799770">
    <property type="component" value="Unassembled WGS sequence"/>
</dbReference>
<organism evidence="2 3">
    <name type="scientific">Lophiotrema nucula</name>
    <dbReference type="NCBI Taxonomy" id="690887"/>
    <lineage>
        <taxon>Eukaryota</taxon>
        <taxon>Fungi</taxon>
        <taxon>Dikarya</taxon>
        <taxon>Ascomycota</taxon>
        <taxon>Pezizomycotina</taxon>
        <taxon>Dothideomycetes</taxon>
        <taxon>Pleosporomycetidae</taxon>
        <taxon>Pleosporales</taxon>
        <taxon>Lophiotremataceae</taxon>
        <taxon>Lophiotrema</taxon>
    </lineage>
</organism>
<proteinExistence type="predicted"/>
<evidence type="ECO:0000313" key="2">
    <source>
        <dbReference type="EMBL" id="KAF2110632.1"/>
    </source>
</evidence>
<keyword evidence="3" id="KW-1185">Reference proteome</keyword>
<feature type="region of interest" description="Disordered" evidence="1">
    <location>
        <begin position="1"/>
        <end position="42"/>
    </location>
</feature>
<dbReference type="EMBL" id="ML977337">
    <property type="protein sequence ID" value="KAF2110632.1"/>
    <property type="molecule type" value="Genomic_DNA"/>
</dbReference>
<evidence type="ECO:0000313" key="3">
    <source>
        <dbReference type="Proteomes" id="UP000799770"/>
    </source>
</evidence>
<sequence>MTETGEDTTLLPDNNLTASVGPQPRARGGSLSLKGRPQTPPKLDGEVCFAIPIDRPPTPPADTEELEWFVPPERGYHVHDESSVSVSERSWLFSEDFARAMRFTAPATVSLGSDAVVDTVMQYIEEQRKNSVGYFLETKGFHIAPTTDATGSEVKFYTISSKNKWSVTAPFKSPIPSGCGKINVDSIRVRVKGEWFRITDLFDHLYSEADWTRHKYRLHQRETWVYDFDPQQEMLDVQRKWWDSNGKTFRFMDLPIKIQKRICRVGLGLEHNCFTEELSQEAFKTKGVD</sequence>
<feature type="compositionally biased region" description="Polar residues" evidence="1">
    <location>
        <begin position="11"/>
        <end position="20"/>
    </location>
</feature>